<dbReference type="Gene3D" id="2.130.10.10">
    <property type="entry name" value="YVTN repeat-like/Quinoprotein amine dehydrogenase"/>
    <property type="match status" value="4"/>
</dbReference>
<protein>
    <recommendedName>
        <fullName evidence="6">NACHT domain-containing protein</fullName>
    </recommendedName>
</protein>
<dbReference type="SUPFAM" id="SSF50978">
    <property type="entry name" value="WD40 repeat-like"/>
    <property type="match status" value="2"/>
</dbReference>
<sequence length="1442" mass="158796">MPTIGGFAESDLRFQKANRALNESAEADQPQLQPATTSENNMLNPKSPKPKKGIRRWLHETFGRSSSESHLPMPAPTSSSLSLSRNSVSGPSTVTQVLEHASSTPHLLPPSSELSEPSHPALTPVAGNDHSNPQPNPPPTAEISDSKPADKETDTMNHVWASLKASLQGLGSVSRVFPHLASAASILLDCFDGLETASRNRSDYEDTAKELTSLIESLQAHANTSGSPSMTKCISGITIEIEQQAEEIGKMKTRDAVGRLLVAKADEENVLRHYQRIQSLFRQLQASLSRYRAMTNAQLVKTLLKALKPVKQAAYDSTLSLTVGRRSCTEGTRINIMSDMNKWARHSEGPSIFWMNGMAGTGKTTIACTFSEVLEQKKRLAASFFCTRTTAECRDVTRIIPTIAYQLARYSAPFQSSLCEVLGEEPDLGSKHVQKQFERLLRHPLLQSADAMPDNLVLVIDALDECEDHTGVELILDLLFQHARSFPLKIYITSRPEPEIYNRMTLYSHAREVIHLHEIEKSLVQADIELYLRAELKVVSPSASDIDELVKRSGALFIYAATLVRYINSGKRLNPHDRLRSVLDMAHETTKHHTQIDELYTAILKSVLNDNELEPYEKYDIQVVLRTVLLAQEPIDVETIATLSGISNPRRVLSAIHPLRSVLHQSEQTGVVSTLHASFPDFMFSSERSGEYFCDTVEHSHALAERCFLAMQRQLRFNIGELETSFISDAAVNGLEGRIKRKILPSLAYACRYWGSHLALASQSEGLLILLSKFIRHRLLFWMEVMSLRREIVMGYETLLKAKQWLNHTGPTSPELVILVEDARNFVTSFASSPVSQSTPHIYILSLPLCPQSSSVYQNYWNQTRGLLELKGSLIERREAAALATWNLGSWVWSIAYSPDGTRVAAGCMDGTVRILNAHDGTPLLDPLQGHTGSVRSVAFSPDGKLVASGSSDHTVRVWNAYTGAPTAGPLQAHNGNVISVSFSPNGMQIVSGSEDCTICIWDAYTGALLRGPFAEHDSWVNSVTFSPDGALIASASADKTIRLWNTHDGTPATSPLEGHADWVKSVAFTPDGNRLVSGSNDNTIRVWNTSDGSLATSPFQGHTDRVTSVVVSPDGTQVASGSWDCTVRVWKIEDGTLVAGPFVGHTAWIHSVAFSPDGTRVISGSSDQTIRVWNVRDGLLALHVPFEDHINRVQSVSLADNNTRILSRSHDSTWAWDITPEGIVPSLSDQKLDSNPPEMQSSETCRLTFTADHCIEVRSKTDGSLLAGPLRGHTSIVTSCAFSVDSRYLVTGSDYRTICVWDVNKAELVGVPFRGHASGVGSVAFSPDASRVVSCCYGDETIRIWKTHCAMIPTPAPPNSSAEQPLHHGPDPILEGWEIQDDGWVINSSSAMLFWIPSDLAWARAWPSPHAEFIITHQGILQIVQKELYLGDRWSRCYVSD</sequence>
<accession>A0A8H3A5P5</accession>
<dbReference type="Proteomes" id="UP000663843">
    <property type="component" value="Unassembled WGS sequence"/>
</dbReference>
<comment type="caution">
    <text evidence="7">The sequence shown here is derived from an EMBL/GenBank/DDBJ whole genome shotgun (WGS) entry which is preliminary data.</text>
</comment>
<feature type="domain" description="NACHT" evidence="6">
    <location>
        <begin position="351"/>
        <end position="496"/>
    </location>
</feature>
<feature type="repeat" description="WD" evidence="3">
    <location>
        <begin position="1314"/>
        <end position="1347"/>
    </location>
</feature>
<dbReference type="Pfam" id="PF24883">
    <property type="entry name" value="NPHP3_N"/>
    <property type="match status" value="1"/>
</dbReference>
<keyword evidence="4" id="KW-0175">Coiled coil</keyword>
<feature type="repeat" description="WD" evidence="3">
    <location>
        <begin position="1143"/>
        <end position="1179"/>
    </location>
</feature>
<dbReference type="Gene3D" id="3.40.50.300">
    <property type="entry name" value="P-loop containing nucleotide triphosphate hydrolases"/>
    <property type="match status" value="1"/>
</dbReference>
<proteinExistence type="predicted"/>
<dbReference type="PROSITE" id="PS00678">
    <property type="entry name" value="WD_REPEATS_1"/>
    <property type="match status" value="2"/>
</dbReference>
<dbReference type="Pfam" id="PF00400">
    <property type="entry name" value="WD40"/>
    <property type="match status" value="9"/>
</dbReference>
<dbReference type="InterPro" id="IPR027417">
    <property type="entry name" value="P-loop_NTPase"/>
</dbReference>
<feature type="compositionally biased region" description="Basic and acidic residues" evidence="5">
    <location>
        <begin position="144"/>
        <end position="154"/>
    </location>
</feature>
<dbReference type="InterPro" id="IPR056884">
    <property type="entry name" value="NPHP3-like_N"/>
</dbReference>
<feature type="compositionally biased region" description="Low complexity" evidence="5">
    <location>
        <begin position="101"/>
        <end position="122"/>
    </location>
</feature>
<evidence type="ECO:0000256" key="3">
    <source>
        <dbReference type="PROSITE-ProRule" id="PRU00221"/>
    </source>
</evidence>
<organism evidence="7 8">
    <name type="scientific">Rhizoctonia solani</name>
    <dbReference type="NCBI Taxonomy" id="456999"/>
    <lineage>
        <taxon>Eukaryota</taxon>
        <taxon>Fungi</taxon>
        <taxon>Dikarya</taxon>
        <taxon>Basidiomycota</taxon>
        <taxon>Agaricomycotina</taxon>
        <taxon>Agaricomycetes</taxon>
        <taxon>Cantharellales</taxon>
        <taxon>Ceratobasidiaceae</taxon>
        <taxon>Rhizoctonia</taxon>
    </lineage>
</organism>
<feature type="repeat" description="WD" evidence="3">
    <location>
        <begin position="1014"/>
        <end position="1055"/>
    </location>
</feature>
<dbReference type="PANTHER" id="PTHR22847:SF637">
    <property type="entry name" value="WD REPEAT DOMAIN 5B"/>
    <property type="match status" value="1"/>
</dbReference>
<dbReference type="PROSITE" id="PS50082">
    <property type="entry name" value="WD_REPEATS_2"/>
    <property type="match status" value="8"/>
</dbReference>
<dbReference type="SMART" id="SM00320">
    <property type="entry name" value="WD40"/>
    <property type="match status" value="10"/>
</dbReference>
<gene>
    <name evidence="7" type="ORF">RDB_LOCUS26748</name>
</gene>
<dbReference type="EMBL" id="CAJMWT010001168">
    <property type="protein sequence ID" value="CAE6383974.1"/>
    <property type="molecule type" value="Genomic_DNA"/>
</dbReference>
<dbReference type="PANTHER" id="PTHR22847">
    <property type="entry name" value="WD40 REPEAT PROTEIN"/>
    <property type="match status" value="1"/>
</dbReference>
<dbReference type="GO" id="GO:1990234">
    <property type="term" value="C:transferase complex"/>
    <property type="evidence" value="ECO:0007669"/>
    <property type="project" value="UniProtKB-ARBA"/>
</dbReference>
<keyword evidence="1 3" id="KW-0853">WD repeat</keyword>
<dbReference type="InterPro" id="IPR036322">
    <property type="entry name" value="WD40_repeat_dom_sf"/>
</dbReference>
<feature type="repeat" description="WD" evidence="3">
    <location>
        <begin position="1100"/>
        <end position="1141"/>
    </location>
</feature>
<keyword evidence="2" id="KW-0677">Repeat</keyword>
<evidence type="ECO:0000256" key="5">
    <source>
        <dbReference type="SAM" id="MobiDB-lite"/>
    </source>
</evidence>
<dbReference type="InterPro" id="IPR019775">
    <property type="entry name" value="WD40_repeat_CS"/>
</dbReference>
<dbReference type="PROSITE" id="PS50837">
    <property type="entry name" value="NACHT"/>
    <property type="match status" value="1"/>
</dbReference>
<feature type="compositionally biased region" description="Low complexity" evidence="5">
    <location>
        <begin position="76"/>
        <end position="92"/>
    </location>
</feature>
<feature type="coiled-coil region" evidence="4">
    <location>
        <begin position="194"/>
        <end position="221"/>
    </location>
</feature>
<dbReference type="InterPro" id="IPR020472">
    <property type="entry name" value="WD40_PAC1"/>
</dbReference>
<evidence type="ECO:0000259" key="6">
    <source>
        <dbReference type="PROSITE" id="PS50837"/>
    </source>
</evidence>
<evidence type="ECO:0000313" key="8">
    <source>
        <dbReference type="Proteomes" id="UP000663843"/>
    </source>
</evidence>
<reference evidence="7" key="1">
    <citation type="submission" date="2021-01" db="EMBL/GenBank/DDBJ databases">
        <authorList>
            <person name="Kaushik A."/>
        </authorList>
    </citation>
    <scope>NUCLEOTIDE SEQUENCE</scope>
    <source>
        <strain evidence="7">AG2-2IIIB</strain>
    </source>
</reference>
<feature type="repeat" description="WD" evidence="3">
    <location>
        <begin position="1057"/>
        <end position="1098"/>
    </location>
</feature>
<feature type="region of interest" description="Disordered" evidence="5">
    <location>
        <begin position="22"/>
        <end position="154"/>
    </location>
</feature>
<dbReference type="InterPro" id="IPR001680">
    <property type="entry name" value="WD40_rpt"/>
</dbReference>
<dbReference type="PRINTS" id="PR00320">
    <property type="entry name" value="GPROTEINBRPT"/>
</dbReference>
<dbReference type="CDD" id="cd00200">
    <property type="entry name" value="WD40"/>
    <property type="match status" value="1"/>
</dbReference>
<name>A0A8H3A5P5_9AGAM</name>
<dbReference type="InterPro" id="IPR015943">
    <property type="entry name" value="WD40/YVTN_repeat-like_dom_sf"/>
</dbReference>
<evidence type="ECO:0000256" key="2">
    <source>
        <dbReference type="ARBA" id="ARBA00022737"/>
    </source>
</evidence>
<dbReference type="PROSITE" id="PS50294">
    <property type="entry name" value="WD_REPEATS_REGION"/>
    <property type="match status" value="8"/>
</dbReference>
<dbReference type="SUPFAM" id="SSF52540">
    <property type="entry name" value="P-loop containing nucleoside triphosphate hydrolases"/>
    <property type="match status" value="1"/>
</dbReference>
<feature type="compositionally biased region" description="Polar residues" evidence="5">
    <location>
        <begin position="30"/>
        <end position="44"/>
    </location>
</feature>
<dbReference type="InterPro" id="IPR007111">
    <property type="entry name" value="NACHT_NTPase"/>
</dbReference>
<evidence type="ECO:0000313" key="7">
    <source>
        <dbReference type="EMBL" id="CAE6383974.1"/>
    </source>
</evidence>
<feature type="repeat" description="WD" evidence="3">
    <location>
        <begin position="971"/>
        <end position="1012"/>
    </location>
</feature>
<evidence type="ECO:0000256" key="1">
    <source>
        <dbReference type="ARBA" id="ARBA00022574"/>
    </source>
</evidence>
<feature type="repeat" description="WD" evidence="3">
    <location>
        <begin position="1271"/>
        <end position="1312"/>
    </location>
</feature>
<feature type="repeat" description="WD" evidence="3">
    <location>
        <begin position="928"/>
        <end position="969"/>
    </location>
</feature>
<evidence type="ECO:0000256" key="4">
    <source>
        <dbReference type="SAM" id="Coils"/>
    </source>
</evidence>